<sequence length="97" mass="10698">MVGTRFTGRQDRPDEGAGTRTLAELAPGARARVVRVVAPEPATAGRLADLGFTAGAVVQVLRRAPLRDPVLYRVQDYDICLRREQAAWVRVVEEVDR</sequence>
<dbReference type="InterPro" id="IPR052713">
    <property type="entry name" value="FeoA"/>
</dbReference>
<feature type="region of interest" description="Disordered" evidence="2">
    <location>
        <begin position="1"/>
        <end position="21"/>
    </location>
</feature>
<name>A0ABP5TSE9_9ACTN</name>
<dbReference type="InterPro" id="IPR038157">
    <property type="entry name" value="FeoA_core_dom"/>
</dbReference>
<dbReference type="EMBL" id="BAAARV010000046">
    <property type="protein sequence ID" value="GAA2359774.1"/>
    <property type="molecule type" value="Genomic_DNA"/>
</dbReference>
<dbReference type="PANTHER" id="PTHR42954:SF2">
    <property type="entry name" value="FE(2+) TRANSPORT PROTEIN A"/>
    <property type="match status" value="1"/>
</dbReference>
<dbReference type="InterPro" id="IPR007167">
    <property type="entry name" value="Fe-transptr_FeoA-like"/>
</dbReference>
<evidence type="ECO:0000313" key="5">
    <source>
        <dbReference type="Proteomes" id="UP001501444"/>
    </source>
</evidence>
<comment type="caution">
    <text evidence="4">The sequence shown here is derived from an EMBL/GenBank/DDBJ whole genome shotgun (WGS) entry which is preliminary data.</text>
</comment>
<gene>
    <name evidence="4" type="ORF">GCM10010170_054230</name>
</gene>
<evidence type="ECO:0000256" key="1">
    <source>
        <dbReference type="ARBA" id="ARBA00023004"/>
    </source>
</evidence>
<proteinExistence type="predicted"/>
<dbReference type="InterPro" id="IPR008988">
    <property type="entry name" value="Transcriptional_repressor_C"/>
</dbReference>
<protein>
    <recommendedName>
        <fullName evidence="3">Ferrous iron transporter FeoA-like domain-containing protein</fullName>
    </recommendedName>
</protein>
<accession>A0ABP5TSE9</accession>
<dbReference type="Proteomes" id="UP001501444">
    <property type="component" value="Unassembled WGS sequence"/>
</dbReference>
<evidence type="ECO:0000259" key="3">
    <source>
        <dbReference type="SMART" id="SM00899"/>
    </source>
</evidence>
<keyword evidence="5" id="KW-1185">Reference proteome</keyword>
<dbReference type="Pfam" id="PF04023">
    <property type="entry name" value="FeoA"/>
    <property type="match status" value="1"/>
</dbReference>
<feature type="compositionally biased region" description="Basic and acidic residues" evidence="2">
    <location>
        <begin position="8"/>
        <end position="17"/>
    </location>
</feature>
<evidence type="ECO:0000256" key="2">
    <source>
        <dbReference type="SAM" id="MobiDB-lite"/>
    </source>
</evidence>
<dbReference type="SUPFAM" id="SSF50037">
    <property type="entry name" value="C-terminal domain of transcriptional repressors"/>
    <property type="match status" value="1"/>
</dbReference>
<dbReference type="SMART" id="SM00899">
    <property type="entry name" value="FeoA"/>
    <property type="match status" value="1"/>
</dbReference>
<dbReference type="RefSeq" id="WP_344615326.1">
    <property type="nucleotide sequence ID" value="NZ_BAAARV010000046.1"/>
</dbReference>
<organism evidence="4 5">
    <name type="scientific">Dactylosporangium salmoneum</name>
    <dbReference type="NCBI Taxonomy" id="53361"/>
    <lineage>
        <taxon>Bacteria</taxon>
        <taxon>Bacillati</taxon>
        <taxon>Actinomycetota</taxon>
        <taxon>Actinomycetes</taxon>
        <taxon>Micromonosporales</taxon>
        <taxon>Micromonosporaceae</taxon>
        <taxon>Dactylosporangium</taxon>
    </lineage>
</organism>
<evidence type="ECO:0000313" key="4">
    <source>
        <dbReference type="EMBL" id="GAA2359774.1"/>
    </source>
</evidence>
<dbReference type="Gene3D" id="2.30.30.90">
    <property type="match status" value="1"/>
</dbReference>
<feature type="domain" description="Ferrous iron transporter FeoA-like" evidence="3">
    <location>
        <begin position="20"/>
        <end position="93"/>
    </location>
</feature>
<dbReference type="PANTHER" id="PTHR42954">
    <property type="entry name" value="FE(2+) TRANSPORT PROTEIN A"/>
    <property type="match status" value="1"/>
</dbReference>
<reference evidence="5" key="1">
    <citation type="journal article" date="2019" name="Int. J. Syst. Evol. Microbiol.">
        <title>The Global Catalogue of Microorganisms (GCM) 10K type strain sequencing project: providing services to taxonomists for standard genome sequencing and annotation.</title>
        <authorList>
            <consortium name="The Broad Institute Genomics Platform"/>
            <consortium name="The Broad Institute Genome Sequencing Center for Infectious Disease"/>
            <person name="Wu L."/>
            <person name="Ma J."/>
        </authorList>
    </citation>
    <scope>NUCLEOTIDE SEQUENCE [LARGE SCALE GENOMIC DNA]</scope>
    <source>
        <strain evidence="5">JCM 3272</strain>
    </source>
</reference>
<keyword evidence="1" id="KW-0408">Iron</keyword>